<feature type="non-terminal residue" evidence="1">
    <location>
        <position position="1"/>
    </location>
</feature>
<evidence type="ECO:0000313" key="2">
    <source>
        <dbReference type="Proteomes" id="UP000054477"/>
    </source>
</evidence>
<reference evidence="1 2" key="1">
    <citation type="submission" date="2014-04" db="EMBL/GenBank/DDBJ databases">
        <authorList>
            <consortium name="DOE Joint Genome Institute"/>
            <person name="Kuo A."/>
            <person name="Kohler A."/>
            <person name="Nagy L.G."/>
            <person name="Floudas D."/>
            <person name="Copeland A."/>
            <person name="Barry K.W."/>
            <person name="Cichocki N."/>
            <person name="Veneault-Fourrey C."/>
            <person name="LaButti K."/>
            <person name="Lindquist E.A."/>
            <person name="Lipzen A."/>
            <person name="Lundell T."/>
            <person name="Morin E."/>
            <person name="Murat C."/>
            <person name="Sun H."/>
            <person name="Tunlid A."/>
            <person name="Henrissat B."/>
            <person name="Grigoriev I.V."/>
            <person name="Hibbett D.S."/>
            <person name="Martin F."/>
            <person name="Nordberg H.P."/>
            <person name="Cantor M.N."/>
            <person name="Hua S.X."/>
        </authorList>
    </citation>
    <scope>NUCLEOTIDE SEQUENCE [LARGE SCALE GENOMIC DNA]</scope>
    <source>
        <strain evidence="1 2">LaAM-08-1</strain>
    </source>
</reference>
<gene>
    <name evidence="1" type="ORF">K443DRAFT_105548</name>
</gene>
<proteinExistence type="predicted"/>
<sequence>YPSLISSSICELPFTATPSTPFPNPQVHERLPLRMVPHTSCLWITTQHPTAFWCECSLHVVSFR</sequence>
<protein>
    <submittedName>
        <fullName evidence="1">Uncharacterized protein</fullName>
    </submittedName>
</protein>
<accession>A0A0C9X842</accession>
<dbReference type="Proteomes" id="UP000054477">
    <property type="component" value="Unassembled WGS sequence"/>
</dbReference>
<name>A0A0C9X842_9AGAR</name>
<reference evidence="2" key="2">
    <citation type="submission" date="2015-01" db="EMBL/GenBank/DDBJ databases">
        <title>Evolutionary Origins and Diversification of the Mycorrhizal Mutualists.</title>
        <authorList>
            <consortium name="DOE Joint Genome Institute"/>
            <consortium name="Mycorrhizal Genomics Consortium"/>
            <person name="Kohler A."/>
            <person name="Kuo A."/>
            <person name="Nagy L.G."/>
            <person name="Floudas D."/>
            <person name="Copeland A."/>
            <person name="Barry K.W."/>
            <person name="Cichocki N."/>
            <person name="Veneault-Fourrey C."/>
            <person name="LaButti K."/>
            <person name="Lindquist E.A."/>
            <person name="Lipzen A."/>
            <person name="Lundell T."/>
            <person name="Morin E."/>
            <person name="Murat C."/>
            <person name="Riley R."/>
            <person name="Ohm R."/>
            <person name="Sun H."/>
            <person name="Tunlid A."/>
            <person name="Henrissat B."/>
            <person name="Grigoriev I.V."/>
            <person name="Hibbett D.S."/>
            <person name="Martin F."/>
        </authorList>
    </citation>
    <scope>NUCLEOTIDE SEQUENCE [LARGE SCALE GENOMIC DNA]</scope>
    <source>
        <strain evidence="2">LaAM-08-1</strain>
    </source>
</reference>
<organism evidence="1 2">
    <name type="scientific">Laccaria amethystina LaAM-08-1</name>
    <dbReference type="NCBI Taxonomy" id="1095629"/>
    <lineage>
        <taxon>Eukaryota</taxon>
        <taxon>Fungi</taxon>
        <taxon>Dikarya</taxon>
        <taxon>Basidiomycota</taxon>
        <taxon>Agaricomycotina</taxon>
        <taxon>Agaricomycetes</taxon>
        <taxon>Agaricomycetidae</taxon>
        <taxon>Agaricales</taxon>
        <taxon>Agaricineae</taxon>
        <taxon>Hydnangiaceae</taxon>
        <taxon>Laccaria</taxon>
    </lineage>
</organism>
<evidence type="ECO:0000313" key="1">
    <source>
        <dbReference type="EMBL" id="KIJ97503.1"/>
    </source>
</evidence>
<dbReference type="HOGENOM" id="CLU_2873847_0_0_1"/>
<dbReference type="EMBL" id="KN838691">
    <property type="protein sequence ID" value="KIJ97503.1"/>
    <property type="molecule type" value="Genomic_DNA"/>
</dbReference>
<keyword evidence="2" id="KW-1185">Reference proteome</keyword>
<dbReference type="AlphaFoldDB" id="A0A0C9X842"/>